<dbReference type="InterPro" id="IPR039425">
    <property type="entry name" value="RNA_pol_sigma-70-like"/>
</dbReference>
<comment type="similarity">
    <text evidence="1">Belongs to the sigma-70 factor family. ECF subfamily.</text>
</comment>
<evidence type="ECO:0000259" key="6">
    <source>
        <dbReference type="Pfam" id="PF08281"/>
    </source>
</evidence>
<evidence type="ECO:0000259" key="5">
    <source>
        <dbReference type="Pfam" id="PF04542"/>
    </source>
</evidence>
<evidence type="ECO:0000256" key="1">
    <source>
        <dbReference type="ARBA" id="ARBA00010641"/>
    </source>
</evidence>
<name>A0A917XVP2_9BACI</name>
<gene>
    <name evidence="7" type="ORF">GCM10007971_12230</name>
</gene>
<dbReference type="InterPro" id="IPR014284">
    <property type="entry name" value="RNA_pol_sigma-70_dom"/>
</dbReference>
<dbReference type="InterPro" id="IPR007627">
    <property type="entry name" value="RNA_pol_sigma70_r2"/>
</dbReference>
<feature type="domain" description="RNA polymerase sigma factor 70 region 4 type 2" evidence="6">
    <location>
        <begin position="109"/>
        <end position="160"/>
    </location>
</feature>
<keyword evidence="8" id="KW-1185">Reference proteome</keyword>
<reference evidence="7" key="1">
    <citation type="journal article" date="2014" name="Int. J. Syst. Evol. Microbiol.">
        <title>Complete genome sequence of Corynebacterium casei LMG S-19264T (=DSM 44701T), isolated from a smear-ripened cheese.</title>
        <authorList>
            <consortium name="US DOE Joint Genome Institute (JGI-PGF)"/>
            <person name="Walter F."/>
            <person name="Albersmeier A."/>
            <person name="Kalinowski J."/>
            <person name="Ruckert C."/>
        </authorList>
    </citation>
    <scope>NUCLEOTIDE SEQUENCE</scope>
    <source>
        <strain evidence="7">JCM 17251</strain>
    </source>
</reference>
<dbReference type="Proteomes" id="UP000624041">
    <property type="component" value="Unassembled WGS sequence"/>
</dbReference>
<accession>A0A917XVP2</accession>
<organism evidence="7 8">
    <name type="scientific">Oceanobacillus indicireducens</name>
    <dbReference type="NCBI Taxonomy" id="1004261"/>
    <lineage>
        <taxon>Bacteria</taxon>
        <taxon>Bacillati</taxon>
        <taxon>Bacillota</taxon>
        <taxon>Bacilli</taxon>
        <taxon>Bacillales</taxon>
        <taxon>Bacillaceae</taxon>
        <taxon>Oceanobacillus</taxon>
    </lineage>
</organism>
<sequence length="181" mass="21313">MQRVKQAQQGNEAAFLSLLNKEQDKIYRMIFAYVQNETDAIEVFQQVTIRAFEGIAQLREPLYFSTWLMRIAINQSITYVKKRDRERAVAPETLHLIEADYKPIEEQLDLWQALQSLPNHYKTALLLRFYHDYTVPQIAEVVELPVGTVKTHIRRGLQMLRQQLKGVYNDEWAKSVEETDE</sequence>
<dbReference type="InterPro" id="IPR013325">
    <property type="entry name" value="RNA_pol_sigma_r2"/>
</dbReference>
<dbReference type="GO" id="GO:0016987">
    <property type="term" value="F:sigma factor activity"/>
    <property type="evidence" value="ECO:0007669"/>
    <property type="project" value="UniProtKB-KW"/>
</dbReference>
<dbReference type="InterPro" id="IPR013324">
    <property type="entry name" value="RNA_pol_sigma_r3/r4-like"/>
</dbReference>
<dbReference type="Gene3D" id="1.10.10.10">
    <property type="entry name" value="Winged helix-like DNA-binding domain superfamily/Winged helix DNA-binding domain"/>
    <property type="match status" value="1"/>
</dbReference>
<dbReference type="GO" id="GO:0003677">
    <property type="term" value="F:DNA binding"/>
    <property type="evidence" value="ECO:0007669"/>
    <property type="project" value="InterPro"/>
</dbReference>
<dbReference type="InterPro" id="IPR036388">
    <property type="entry name" value="WH-like_DNA-bd_sf"/>
</dbReference>
<dbReference type="GO" id="GO:0006352">
    <property type="term" value="P:DNA-templated transcription initiation"/>
    <property type="evidence" value="ECO:0007669"/>
    <property type="project" value="InterPro"/>
</dbReference>
<evidence type="ECO:0000313" key="7">
    <source>
        <dbReference type="EMBL" id="GGN54468.1"/>
    </source>
</evidence>
<evidence type="ECO:0000256" key="2">
    <source>
        <dbReference type="ARBA" id="ARBA00023015"/>
    </source>
</evidence>
<reference evidence="7" key="2">
    <citation type="submission" date="2020-09" db="EMBL/GenBank/DDBJ databases">
        <authorList>
            <person name="Sun Q."/>
            <person name="Ohkuma M."/>
        </authorList>
    </citation>
    <scope>NUCLEOTIDE SEQUENCE</scope>
    <source>
        <strain evidence="7">JCM 17251</strain>
    </source>
</reference>
<dbReference type="PANTHER" id="PTHR43133">
    <property type="entry name" value="RNA POLYMERASE ECF-TYPE SIGMA FACTO"/>
    <property type="match status" value="1"/>
</dbReference>
<keyword evidence="2" id="KW-0805">Transcription regulation</keyword>
<dbReference type="CDD" id="cd06171">
    <property type="entry name" value="Sigma70_r4"/>
    <property type="match status" value="1"/>
</dbReference>
<dbReference type="Pfam" id="PF04542">
    <property type="entry name" value="Sigma70_r2"/>
    <property type="match status" value="1"/>
</dbReference>
<dbReference type="SUPFAM" id="SSF88946">
    <property type="entry name" value="Sigma2 domain of RNA polymerase sigma factors"/>
    <property type="match status" value="1"/>
</dbReference>
<evidence type="ECO:0000256" key="4">
    <source>
        <dbReference type="ARBA" id="ARBA00023163"/>
    </source>
</evidence>
<dbReference type="SUPFAM" id="SSF88659">
    <property type="entry name" value="Sigma3 and sigma4 domains of RNA polymerase sigma factors"/>
    <property type="match status" value="1"/>
</dbReference>
<dbReference type="EMBL" id="BMOS01000006">
    <property type="protein sequence ID" value="GGN54468.1"/>
    <property type="molecule type" value="Genomic_DNA"/>
</dbReference>
<comment type="caution">
    <text evidence="7">The sequence shown here is derived from an EMBL/GenBank/DDBJ whole genome shotgun (WGS) entry which is preliminary data.</text>
</comment>
<keyword evidence="4" id="KW-0804">Transcription</keyword>
<dbReference type="InterPro" id="IPR013249">
    <property type="entry name" value="RNA_pol_sigma70_r4_t2"/>
</dbReference>
<dbReference type="PANTHER" id="PTHR43133:SF51">
    <property type="entry name" value="RNA POLYMERASE SIGMA FACTOR"/>
    <property type="match status" value="1"/>
</dbReference>
<dbReference type="NCBIfam" id="TIGR02937">
    <property type="entry name" value="sigma70-ECF"/>
    <property type="match status" value="1"/>
</dbReference>
<dbReference type="Pfam" id="PF08281">
    <property type="entry name" value="Sigma70_r4_2"/>
    <property type="match status" value="1"/>
</dbReference>
<proteinExistence type="inferred from homology"/>
<keyword evidence="3" id="KW-0731">Sigma factor</keyword>
<dbReference type="Gene3D" id="1.10.1740.10">
    <property type="match status" value="1"/>
</dbReference>
<evidence type="ECO:0000256" key="3">
    <source>
        <dbReference type="ARBA" id="ARBA00023082"/>
    </source>
</evidence>
<dbReference type="RefSeq" id="WP_188856445.1">
    <property type="nucleotide sequence ID" value="NZ_BMOS01000006.1"/>
</dbReference>
<dbReference type="AlphaFoldDB" id="A0A917XVP2"/>
<feature type="domain" description="RNA polymerase sigma-70 region 2" evidence="5">
    <location>
        <begin position="20"/>
        <end position="85"/>
    </location>
</feature>
<protein>
    <submittedName>
        <fullName evidence="7">DNA-directed RNA polymerase sigma-70 factor</fullName>
    </submittedName>
</protein>
<evidence type="ECO:0000313" key="8">
    <source>
        <dbReference type="Proteomes" id="UP000624041"/>
    </source>
</evidence>
<dbReference type="GO" id="GO:0000428">
    <property type="term" value="C:DNA-directed RNA polymerase complex"/>
    <property type="evidence" value="ECO:0007669"/>
    <property type="project" value="UniProtKB-KW"/>
</dbReference>
<keyword evidence="7" id="KW-0240">DNA-directed RNA polymerase</keyword>